<protein>
    <submittedName>
        <fullName evidence="2">Uncharacterized protein</fullName>
    </submittedName>
</protein>
<proteinExistence type="predicted"/>
<evidence type="ECO:0000313" key="3">
    <source>
        <dbReference type="Proteomes" id="UP000708208"/>
    </source>
</evidence>
<organism evidence="2 3">
    <name type="scientific">Allacma fusca</name>
    <dbReference type="NCBI Taxonomy" id="39272"/>
    <lineage>
        <taxon>Eukaryota</taxon>
        <taxon>Metazoa</taxon>
        <taxon>Ecdysozoa</taxon>
        <taxon>Arthropoda</taxon>
        <taxon>Hexapoda</taxon>
        <taxon>Collembola</taxon>
        <taxon>Symphypleona</taxon>
        <taxon>Sminthuridae</taxon>
        <taxon>Allacma</taxon>
    </lineage>
</organism>
<dbReference type="AlphaFoldDB" id="A0A8J2KY49"/>
<evidence type="ECO:0000313" key="2">
    <source>
        <dbReference type="EMBL" id="CAG7821913.1"/>
    </source>
</evidence>
<evidence type="ECO:0000256" key="1">
    <source>
        <dbReference type="SAM" id="Phobius"/>
    </source>
</evidence>
<feature type="transmembrane region" description="Helical" evidence="1">
    <location>
        <begin position="20"/>
        <end position="38"/>
    </location>
</feature>
<name>A0A8J2KY49_9HEXA</name>
<keyword evidence="1" id="KW-0812">Transmembrane</keyword>
<keyword evidence="3" id="KW-1185">Reference proteome</keyword>
<reference evidence="2" key="1">
    <citation type="submission" date="2021-06" db="EMBL/GenBank/DDBJ databases">
        <authorList>
            <person name="Hodson N. C."/>
            <person name="Mongue J. A."/>
            <person name="Jaron S. K."/>
        </authorList>
    </citation>
    <scope>NUCLEOTIDE SEQUENCE</scope>
</reference>
<comment type="caution">
    <text evidence="2">The sequence shown here is derived from an EMBL/GenBank/DDBJ whole genome shotgun (WGS) entry which is preliminary data.</text>
</comment>
<feature type="non-terminal residue" evidence="2">
    <location>
        <position position="1"/>
    </location>
</feature>
<sequence length="42" mass="4919">MWLVARADPEKSIISHPGYTTLVFALGYTWNLFIILNFESFR</sequence>
<keyword evidence="1" id="KW-1133">Transmembrane helix</keyword>
<accession>A0A8J2KY49</accession>
<gene>
    <name evidence="2" type="ORF">AFUS01_LOCUS32218</name>
</gene>
<keyword evidence="1" id="KW-0472">Membrane</keyword>
<dbReference type="EMBL" id="CAJVCH010524846">
    <property type="protein sequence ID" value="CAG7821913.1"/>
    <property type="molecule type" value="Genomic_DNA"/>
</dbReference>
<dbReference type="Proteomes" id="UP000708208">
    <property type="component" value="Unassembled WGS sequence"/>
</dbReference>